<reference evidence="1 2" key="1">
    <citation type="submission" date="2024-10" db="EMBL/GenBank/DDBJ databases">
        <title>The Natural Products Discovery Center: Release of the First 8490 Sequenced Strains for Exploring Actinobacteria Biosynthetic Diversity.</title>
        <authorList>
            <person name="Kalkreuter E."/>
            <person name="Kautsar S.A."/>
            <person name="Yang D."/>
            <person name="Bader C.D."/>
            <person name="Teijaro C.N."/>
            <person name="Fluegel L."/>
            <person name="Davis C.M."/>
            <person name="Simpson J.R."/>
            <person name="Lauterbach L."/>
            <person name="Steele A.D."/>
            <person name="Gui C."/>
            <person name="Meng S."/>
            <person name="Li G."/>
            <person name="Viehrig K."/>
            <person name="Ye F."/>
            <person name="Su P."/>
            <person name="Kiefer A.F."/>
            <person name="Nichols A."/>
            <person name="Cepeda A.J."/>
            <person name="Yan W."/>
            <person name="Fan B."/>
            <person name="Jiang Y."/>
            <person name="Adhikari A."/>
            <person name="Zheng C.-J."/>
            <person name="Schuster L."/>
            <person name="Cowan T.M."/>
            <person name="Smanski M.J."/>
            <person name="Chevrette M.G."/>
            <person name="De Carvalho L.P.S."/>
            <person name="Shen B."/>
        </authorList>
    </citation>
    <scope>NUCLEOTIDE SEQUENCE [LARGE SCALE GENOMIC DNA]</scope>
    <source>
        <strain evidence="1 2">NPDC087581</strain>
    </source>
</reference>
<evidence type="ECO:0000313" key="1">
    <source>
        <dbReference type="EMBL" id="MFJ2678456.1"/>
    </source>
</evidence>
<dbReference type="EMBL" id="JBIUWZ010000011">
    <property type="protein sequence ID" value="MFJ2678456.1"/>
    <property type="molecule type" value="Genomic_DNA"/>
</dbReference>
<keyword evidence="2" id="KW-1185">Reference proteome</keyword>
<gene>
    <name evidence="1" type="ORF">ACIOWJ_10195</name>
</gene>
<comment type="caution">
    <text evidence="1">The sequence shown here is derived from an EMBL/GenBank/DDBJ whole genome shotgun (WGS) entry which is preliminary data.</text>
</comment>
<accession>A0ABW8DXX3</accession>
<proteinExistence type="predicted"/>
<name>A0ABW8DXX3_9PSED</name>
<protein>
    <submittedName>
        <fullName evidence="1">Uncharacterized protein</fullName>
    </submittedName>
</protein>
<organism evidence="1 2">
    <name type="scientific">Pseudomonas sivasensis</name>
    <dbReference type="NCBI Taxonomy" id="1880678"/>
    <lineage>
        <taxon>Bacteria</taxon>
        <taxon>Pseudomonadati</taxon>
        <taxon>Pseudomonadota</taxon>
        <taxon>Gammaproteobacteria</taxon>
        <taxon>Pseudomonadales</taxon>
        <taxon>Pseudomonadaceae</taxon>
        <taxon>Pseudomonas</taxon>
    </lineage>
</organism>
<sequence length="660" mass="70576">MAINRSKKASVADWETPNLAAPIFPQALNSTSGLIWRPYLESDGGLRVDCPIWAFPDDGDVLQIYFSVVGQAFWIPLDPIFFPVQPSGPFVQVTINIAPLGHGEFDLRFKVRPGSGSDYLDFSAQQRVKIDLYGPYKAPGKSEAPARVVWPASLPLGVDITQETLDLNPGGFELDIPGYGDYEAGNTVARVWLTAIQPPDDAPSLGSKPMEAGGTVFNVPISAIAAMADGILFAYYQFVDAAGNYSEISRIPTGRRLKRSANLNLDPLVIVAPPSGGMVDIEAWQAGVKGAIPQYAWEPSDQYRLHWGDQTTALAPLSGVFPFEFTVPGQLIVDEYADQEGPVSVTASYDIIRTGSTNSPTDDTLVSVDLSVVGPPGPVPGEPSPDLDIVTITGPASAPTTNYLNSADIDHVGPILATFDLWSVDPEPEEDDVVTLYWGSKLNPAGSYTVGPGDGPGTEVEIEVDKTAIAAGGNGDDIPVFYGVSRSGASNSNYSDSTSVNVDDAITHQLDPAEFLHLGPWSMDPRGRLICDSLRPTDAGTPWSEKYVEVRIPPNSEFFADGKQITVEFVASTGLLGDIPIEATRGTASVTLDAEMAAKGFIFQLKPFDPHLKVVGAAAPWNTLWFQYSLDIAGTPARSIPAVVPIRMVTSNNYCDGTPA</sequence>
<dbReference type="Proteomes" id="UP001617213">
    <property type="component" value="Unassembled WGS sequence"/>
</dbReference>
<evidence type="ECO:0000313" key="2">
    <source>
        <dbReference type="Proteomes" id="UP001617213"/>
    </source>
</evidence>
<dbReference type="RefSeq" id="WP_401380968.1">
    <property type="nucleotide sequence ID" value="NZ_JBIUWZ010000011.1"/>
</dbReference>